<evidence type="ECO:0000256" key="1">
    <source>
        <dbReference type="ARBA" id="ARBA00022553"/>
    </source>
</evidence>
<dbReference type="PROSITE" id="PS50102">
    <property type="entry name" value="RRM"/>
    <property type="match status" value="1"/>
</dbReference>
<feature type="region of interest" description="Disordered" evidence="4">
    <location>
        <begin position="34"/>
        <end position="56"/>
    </location>
</feature>
<comment type="caution">
    <text evidence="6">The sequence shown here is derived from an EMBL/GenBank/DDBJ whole genome shotgun (WGS) entry which is preliminary data.</text>
</comment>
<evidence type="ECO:0000313" key="7">
    <source>
        <dbReference type="Proteomes" id="UP000567885"/>
    </source>
</evidence>
<dbReference type="PANTHER" id="PTHR10501">
    <property type="entry name" value="U1 SMALL NUCLEAR RIBONUCLEOPROTEIN A/U2 SMALL NUCLEAR RIBONUCLEOPROTEIN B"/>
    <property type="match status" value="1"/>
</dbReference>
<protein>
    <submittedName>
        <fullName evidence="6">RNA recognition domain-containing protein</fullName>
    </submittedName>
</protein>
<proteinExistence type="predicted"/>
<name>A0A8H5WD95_FUSHE</name>
<keyword evidence="2 3" id="KW-0694">RNA-binding</keyword>
<feature type="domain" description="RRM" evidence="5">
    <location>
        <begin position="227"/>
        <end position="304"/>
    </location>
</feature>
<dbReference type="InterPro" id="IPR000504">
    <property type="entry name" value="RRM_dom"/>
</dbReference>
<accession>A0A8H5WD95</accession>
<sequence length="423" mass="44824">MLDGRSNISNDAEMVVDIISSSPVIARRYPTEGAMANTSGSSSSAASASSMTGHRQAPRFNSTFQSLENISPQTTNAYPGPEHSNPDLLHYQNLFSPQSPIGNHLTEHGRISGKTLIANDTAEDDETTNLLKDPVAYAETNGANTQRRATAPHIPINRMQALSLNTNNMPPPGPSSLPQYSNPMSAQPTTMSPLDRAPFGGHLTFNSPFTRQIHPPVNPADQNPPCNTLYVGNLPADTSEEELKTLFSKQRGYKRLCFRTKQNGPMCFVEFEEVTFATRALKVLYGHPLHNSVKGGIRLSFSKNPLGVRSNQAPAHTHSTVMGGMNGSIGSSVNGFPSANRAPPGLTCPPGLGSGRPPFHGVTPLTTGYAGAGYGGATNYGWNGQVYNGHVGTPPNGINTNGAGFNGANTAPGSVPPAYMMGR</sequence>
<dbReference type="SUPFAM" id="SSF54928">
    <property type="entry name" value="RNA-binding domain, RBD"/>
    <property type="match status" value="1"/>
</dbReference>
<evidence type="ECO:0000256" key="2">
    <source>
        <dbReference type="ARBA" id="ARBA00022884"/>
    </source>
</evidence>
<keyword evidence="7" id="KW-1185">Reference proteome</keyword>
<keyword evidence="1" id="KW-0597">Phosphoprotein</keyword>
<dbReference type="FunFam" id="3.30.70.330:FF:000089">
    <property type="entry name" value="RNA binding protein"/>
    <property type="match status" value="1"/>
</dbReference>
<dbReference type="InterPro" id="IPR012677">
    <property type="entry name" value="Nucleotide-bd_a/b_plait_sf"/>
</dbReference>
<feature type="compositionally biased region" description="Low complexity" evidence="4">
    <location>
        <begin position="34"/>
        <end position="52"/>
    </location>
</feature>
<dbReference type="EMBL" id="JAAGWQ010000530">
    <property type="protein sequence ID" value="KAF5654110.1"/>
    <property type="molecule type" value="Genomic_DNA"/>
</dbReference>
<dbReference type="Proteomes" id="UP000567885">
    <property type="component" value="Unassembled WGS sequence"/>
</dbReference>
<dbReference type="AlphaFoldDB" id="A0A8H5WD95"/>
<evidence type="ECO:0000256" key="3">
    <source>
        <dbReference type="PROSITE-ProRule" id="PRU00176"/>
    </source>
</evidence>
<dbReference type="Gene3D" id="3.30.70.330">
    <property type="match status" value="1"/>
</dbReference>
<dbReference type="GO" id="GO:0003723">
    <property type="term" value="F:RNA binding"/>
    <property type="evidence" value="ECO:0007669"/>
    <property type="project" value="UniProtKB-UniRule"/>
</dbReference>
<evidence type="ECO:0000259" key="5">
    <source>
        <dbReference type="PROSITE" id="PS50102"/>
    </source>
</evidence>
<dbReference type="OrthoDB" id="431169at2759"/>
<dbReference type="Pfam" id="PF00076">
    <property type="entry name" value="RRM_1"/>
    <property type="match status" value="1"/>
</dbReference>
<evidence type="ECO:0000256" key="4">
    <source>
        <dbReference type="SAM" id="MobiDB-lite"/>
    </source>
</evidence>
<evidence type="ECO:0000313" key="6">
    <source>
        <dbReference type="EMBL" id="KAF5654110.1"/>
    </source>
</evidence>
<reference evidence="6 7" key="1">
    <citation type="submission" date="2020-05" db="EMBL/GenBank/DDBJ databases">
        <title>Identification and distribution of gene clusters putatively required for synthesis of sphingolipid metabolism inhibitors in phylogenetically diverse species of the filamentous fungus Fusarium.</title>
        <authorList>
            <person name="Kim H.-S."/>
            <person name="Busman M."/>
            <person name="Brown D.W."/>
            <person name="Divon H."/>
            <person name="Uhlig S."/>
            <person name="Proctor R.H."/>
        </authorList>
    </citation>
    <scope>NUCLEOTIDE SEQUENCE [LARGE SCALE GENOMIC DNA]</scope>
    <source>
        <strain evidence="6 7">NRRL 20693</strain>
    </source>
</reference>
<organism evidence="6 7">
    <name type="scientific">Fusarium heterosporum</name>
    <dbReference type="NCBI Taxonomy" id="42747"/>
    <lineage>
        <taxon>Eukaryota</taxon>
        <taxon>Fungi</taxon>
        <taxon>Dikarya</taxon>
        <taxon>Ascomycota</taxon>
        <taxon>Pezizomycotina</taxon>
        <taxon>Sordariomycetes</taxon>
        <taxon>Hypocreomycetidae</taxon>
        <taxon>Hypocreales</taxon>
        <taxon>Nectriaceae</taxon>
        <taxon>Fusarium</taxon>
        <taxon>Fusarium heterosporum species complex</taxon>
    </lineage>
</organism>
<gene>
    <name evidence="6" type="ORF">FHETE_11341</name>
</gene>
<dbReference type="InterPro" id="IPR035979">
    <property type="entry name" value="RBD_domain_sf"/>
</dbReference>
<dbReference type="SMART" id="SM00360">
    <property type="entry name" value="RRM"/>
    <property type="match status" value="1"/>
</dbReference>
<dbReference type="CDD" id="cd12245">
    <property type="entry name" value="RRM_scw1_like"/>
    <property type="match status" value="1"/>
</dbReference>